<dbReference type="EMBL" id="JACXVP010000006">
    <property type="protein sequence ID" value="KAG5599358.1"/>
    <property type="molecule type" value="Genomic_DNA"/>
</dbReference>
<keyword evidence="2" id="KW-1185">Reference proteome</keyword>
<proteinExistence type="predicted"/>
<protein>
    <submittedName>
        <fullName evidence="1">Uncharacterized protein</fullName>
    </submittedName>
</protein>
<reference evidence="1 2" key="1">
    <citation type="submission" date="2020-09" db="EMBL/GenBank/DDBJ databases">
        <title>De no assembly of potato wild relative species, Solanum commersonii.</title>
        <authorList>
            <person name="Cho K."/>
        </authorList>
    </citation>
    <scope>NUCLEOTIDE SEQUENCE [LARGE SCALE GENOMIC DNA]</scope>
    <source>
        <strain evidence="1">LZ3.2</strain>
        <tissue evidence="1">Leaf</tissue>
    </source>
</reference>
<dbReference type="Proteomes" id="UP000824120">
    <property type="component" value="Chromosome 6"/>
</dbReference>
<evidence type="ECO:0000313" key="2">
    <source>
        <dbReference type="Proteomes" id="UP000824120"/>
    </source>
</evidence>
<dbReference type="AlphaFoldDB" id="A0A9J5YK77"/>
<sequence length="260" mass="30017">MFLEWARNTSILVPTGRDLSHGFIIGLTLPLYLALEHLITVGSTFSRLLVMQELYREHALRLAKEPTLFQALRLNNFLLMEDYMSVTNWETLPEIVIGSRCSHLGVVLNLAEVEWLDFPFSTPIGVGSCLHLNNSLWANGISFQKFPWWKKLVELGSVSLSHQWTQMVLQRFIMAQDRWDVPRRCWAWSIRWIICLIGVECVKRMLMGTYLLTTHYDILEDLVTDAFEANEKENYVIVLSRDIEVVASASKDLSVNQKNN</sequence>
<organism evidence="1 2">
    <name type="scientific">Solanum commersonii</name>
    <name type="common">Commerson's wild potato</name>
    <name type="synonym">Commerson's nightshade</name>
    <dbReference type="NCBI Taxonomy" id="4109"/>
    <lineage>
        <taxon>Eukaryota</taxon>
        <taxon>Viridiplantae</taxon>
        <taxon>Streptophyta</taxon>
        <taxon>Embryophyta</taxon>
        <taxon>Tracheophyta</taxon>
        <taxon>Spermatophyta</taxon>
        <taxon>Magnoliopsida</taxon>
        <taxon>eudicotyledons</taxon>
        <taxon>Gunneridae</taxon>
        <taxon>Pentapetalae</taxon>
        <taxon>asterids</taxon>
        <taxon>lamiids</taxon>
        <taxon>Solanales</taxon>
        <taxon>Solanaceae</taxon>
        <taxon>Solanoideae</taxon>
        <taxon>Solaneae</taxon>
        <taxon>Solanum</taxon>
    </lineage>
</organism>
<name>A0A9J5YK77_SOLCO</name>
<gene>
    <name evidence="1" type="ORF">H5410_030728</name>
</gene>
<evidence type="ECO:0000313" key="1">
    <source>
        <dbReference type="EMBL" id="KAG5599358.1"/>
    </source>
</evidence>
<comment type="caution">
    <text evidence="1">The sequence shown here is derived from an EMBL/GenBank/DDBJ whole genome shotgun (WGS) entry which is preliminary data.</text>
</comment>
<accession>A0A9J5YK77</accession>